<dbReference type="InterPro" id="IPR036047">
    <property type="entry name" value="F-box-like_dom_sf"/>
</dbReference>
<name>A0A9P9KJL2_FUSRE</name>
<dbReference type="Proteomes" id="UP000720189">
    <property type="component" value="Unassembled WGS sequence"/>
</dbReference>
<comment type="caution">
    <text evidence="2">The sequence shown here is derived from an EMBL/GenBank/DDBJ whole genome shotgun (WGS) entry which is preliminary data.</text>
</comment>
<gene>
    <name evidence="2" type="ORF">BKA55DRAFT_562613</name>
</gene>
<dbReference type="PROSITE" id="PS50181">
    <property type="entry name" value="FBOX"/>
    <property type="match status" value="1"/>
</dbReference>
<protein>
    <recommendedName>
        <fullName evidence="1">F-box domain-containing protein</fullName>
    </recommendedName>
</protein>
<organism evidence="2 3">
    <name type="scientific">Fusarium redolens</name>
    <dbReference type="NCBI Taxonomy" id="48865"/>
    <lineage>
        <taxon>Eukaryota</taxon>
        <taxon>Fungi</taxon>
        <taxon>Dikarya</taxon>
        <taxon>Ascomycota</taxon>
        <taxon>Pezizomycotina</taxon>
        <taxon>Sordariomycetes</taxon>
        <taxon>Hypocreomycetidae</taxon>
        <taxon>Hypocreales</taxon>
        <taxon>Nectriaceae</taxon>
        <taxon>Fusarium</taxon>
        <taxon>Fusarium redolens species complex</taxon>
    </lineage>
</organism>
<dbReference type="Pfam" id="PF12937">
    <property type="entry name" value="F-box-like"/>
    <property type="match status" value="1"/>
</dbReference>
<dbReference type="EMBL" id="JAGMUX010000005">
    <property type="protein sequence ID" value="KAH7259481.1"/>
    <property type="molecule type" value="Genomic_DNA"/>
</dbReference>
<accession>A0A9P9KJL2</accession>
<proteinExistence type="predicted"/>
<dbReference type="InterPro" id="IPR032675">
    <property type="entry name" value="LRR_dom_sf"/>
</dbReference>
<dbReference type="InterPro" id="IPR001810">
    <property type="entry name" value="F-box_dom"/>
</dbReference>
<dbReference type="AlphaFoldDB" id="A0A9P9KJL2"/>
<dbReference type="OrthoDB" id="1720422at2759"/>
<dbReference type="GeneID" id="70222263"/>
<reference evidence="2" key="1">
    <citation type="journal article" date="2021" name="Nat. Commun.">
        <title>Genetic determinants of endophytism in the Arabidopsis root mycobiome.</title>
        <authorList>
            <person name="Mesny F."/>
            <person name="Miyauchi S."/>
            <person name="Thiergart T."/>
            <person name="Pickel B."/>
            <person name="Atanasova L."/>
            <person name="Karlsson M."/>
            <person name="Huettel B."/>
            <person name="Barry K.W."/>
            <person name="Haridas S."/>
            <person name="Chen C."/>
            <person name="Bauer D."/>
            <person name="Andreopoulos W."/>
            <person name="Pangilinan J."/>
            <person name="LaButti K."/>
            <person name="Riley R."/>
            <person name="Lipzen A."/>
            <person name="Clum A."/>
            <person name="Drula E."/>
            <person name="Henrissat B."/>
            <person name="Kohler A."/>
            <person name="Grigoriev I.V."/>
            <person name="Martin F.M."/>
            <person name="Hacquard S."/>
        </authorList>
    </citation>
    <scope>NUCLEOTIDE SEQUENCE</scope>
    <source>
        <strain evidence="2">MPI-CAGE-AT-0023</strain>
    </source>
</reference>
<evidence type="ECO:0000313" key="2">
    <source>
        <dbReference type="EMBL" id="KAH7259481.1"/>
    </source>
</evidence>
<keyword evidence="3" id="KW-1185">Reference proteome</keyword>
<dbReference type="RefSeq" id="XP_046052189.1">
    <property type="nucleotide sequence ID" value="XM_046192309.1"/>
</dbReference>
<evidence type="ECO:0000313" key="3">
    <source>
        <dbReference type="Proteomes" id="UP000720189"/>
    </source>
</evidence>
<dbReference type="Gene3D" id="3.80.10.10">
    <property type="entry name" value="Ribonuclease Inhibitor"/>
    <property type="match status" value="1"/>
</dbReference>
<sequence length="661" mass="75428">MNAKMLTSLPPEVLESICEKLNGIDLQRLSLTAKWLYKVAFRQLWRSVTIQPYPESERHCISPYGPPQPCLQYTRELRFDPGVDADPRRCIHAHDWLGYMGNWTEKVPQHHYTWEVRGDSFGLEGGKLVRVKFECLAQRAVILLNRFKDKQLESFSWNYTACIPSEILEILSFKHPSIQSLSLVTDPFCSRFNRWSRTADLDLSSFRILRRLSWKAPMGCHFDEIARLVKNNARQLEELELELQGWSPDREDREATVIHHGENPEAWDKIPASTMLARQMFGLQEATSETTELTCFPKLRSLKLTRVPLRDDFTGKAVTPGMISLDSLRHLTLRMCAYLIPLLTNIIESQIPLQLKTLEILDFYLNTPHDTAVRKIAAIADFIDSFKGLEELSVSICGPTPSLEFWEHVAGHASTLKRFVYHLRITDQDEELLTSRLGRDSSELGISSEDRGRIRQDPSLNPLSRVNLEFIGLTCAPKDLKDILLPFVAKRSLKVLHIRHTGMNSGPSTSWVFNRALELKITECENEAVPIDDTTKAGNSLNDEVEGSKPLCLEELSELSAAVKERTEWKTPPLQQSFRDFANWAFGQDGIKSLEYIVTGDLSHGKRYSDNNALICRAVGVERRYRVISQERGGPEWRDVKSKYGSALEACLVENIVPEYN</sequence>
<evidence type="ECO:0000259" key="1">
    <source>
        <dbReference type="PROSITE" id="PS50181"/>
    </source>
</evidence>
<dbReference type="SUPFAM" id="SSF52047">
    <property type="entry name" value="RNI-like"/>
    <property type="match status" value="1"/>
</dbReference>
<dbReference type="SUPFAM" id="SSF81383">
    <property type="entry name" value="F-box domain"/>
    <property type="match status" value="1"/>
</dbReference>
<feature type="domain" description="F-box" evidence="1">
    <location>
        <begin position="3"/>
        <end position="48"/>
    </location>
</feature>